<protein>
    <submittedName>
        <fullName evidence="2">Uncharacterized protein</fullName>
    </submittedName>
</protein>
<keyword evidence="1" id="KW-0812">Transmembrane</keyword>
<keyword evidence="1" id="KW-1133">Transmembrane helix</keyword>
<evidence type="ECO:0000313" key="2">
    <source>
        <dbReference type="EMBL" id="KAK3402630.1"/>
    </source>
</evidence>
<comment type="caution">
    <text evidence="2">The sequence shown here is derived from an EMBL/GenBank/DDBJ whole genome shotgun (WGS) entry which is preliminary data.</text>
</comment>
<organism evidence="2 3">
    <name type="scientific">Sordaria brevicollis</name>
    <dbReference type="NCBI Taxonomy" id="83679"/>
    <lineage>
        <taxon>Eukaryota</taxon>
        <taxon>Fungi</taxon>
        <taxon>Dikarya</taxon>
        <taxon>Ascomycota</taxon>
        <taxon>Pezizomycotina</taxon>
        <taxon>Sordariomycetes</taxon>
        <taxon>Sordariomycetidae</taxon>
        <taxon>Sordariales</taxon>
        <taxon>Sordariaceae</taxon>
        <taxon>Sordaria</taxon>
    </lineage>
</organism>
<proteinExistence type="predicted"/>
<feature type="transmembrane region" description="Helical" evidence="1">
    <location>
        <begin position="6"/>
        <end position="23"/>
    </location>
</feature>
<accession>A0AAE0PN41</accession>
<sequence>MPRLFRFLPLCRFLSFLATFLFLRRLLLRQPRRRYRLLGRLLSFIFIFYVIRRHSVRQRGFRVGLTLNQNGGFEGLSIQLFFGDARDKLRPVLA</sequence>
<evidence type="ECO:0000256" key="1">
    <source>
        <dbReference type="SAM" id="Phobius"/>
    </source>
</evidence>
<dbReference type="Proteomes" id="UP001281003">
    <property type="component" value="Unassembled WGS sequence"/>
</dbReference>
<name>A0AAE0PN41_SORBR</name>
<reference evidence="2" key="2">
    <citation type="submission" date="2023-07" db="EMBL/GenBank/DDBJ databases">
        <authorList>
            <consortium name="Lawrence Berkeley National Laboratory"/>
            <person name="Haridas S."/>
            <person name="Hensen N."/>
            <person name="Bonometti L."/>
            <person name="Westerberg I."/>
            <person name="Brannstrom I.O."/>
            <person name="Guillou S."/>
            <person name="Cros-Aarteil S."/>
            <person name="Calhoun S."/>
            <person name="Kuo A."/>
            <person name="Mondo S."/>
            <person name="Pangilinan J."/>
            <person name="Riley R."/>
            <person name="LaButti K."/>
            <person name="Andreopoulos B."/>
            <person name="Lipzen A."/>
            <person name="Chen C."/>
            <person name="Yanf M."/>
            <person name="Daum C."/>
            <person name="Ng V."/>
            <person name="Clum A."/>
            <person name="Steindorff A."/>
            <person name="Ohm R."/>
            <person name="Martin F."/>
            <person name="Silar P."/>
            <person name="Natvig D."/>
            <person name="Lalanne C."/>
            <person name="Gautier V."/>
            <person name="Ament-velasquez S.L."/>
            <person name="Kruys A."/>
            <person name="Hutchinson M.I."/>
            <person name="Powell A.J."/>
            <person name="Barry K."/>
            <person name="Miller A.N."/>
            <person name="Grigoriev I.V."/>
            <person name="Debuchy R."/>
            <person name="Gladieux P."/>
            <person name="Thoren M.H."/>
            <person name="Johannesson H."/>
        </authorList>
    </citation>
    <scope>NUCLEOTIDE SEQUENCE</scope>
    <source>
        <strain evidence="2">FGSC 1904</strain>
    </source>
</reference>
<feature type="transmembrane region" description="Helical" evidence="1">
    <location>
        <begin position="35"/>
        <end position="51"/>
    </location>
</feature>
<dbReference type="AlphaFoldDB" id="A0AAE0PN41"/>
<keyword evidence="3" id="KW-1185">Reference proteome</keyword>
<reference evidence="2" key="1">
    <citation type="journal article" date="2023" name="Mol. Phylogenet. Evol.">
        <title>Genome-scale phylogeny and comparative genomics of the fungal order Sordariales.</title>
        <authorList>
            <person name="Hensen N."/>
            <person name="Bonometti L."/>
            <person name="Westerberg I."/>
            <person name="Brannstrom I.O."/>
            <person name="Guillou S."/>
            <person name="Cros-Aarteil S."/>
            <person name="Calhoun S."/>
            <person name="Haridas S."/>
            <person name="Kuo A."/>
            <person name="Mondo S."/>
            <person name="Pangilinan J."/>
            <person name="Riley R."/>
            <person name="LaButti K."/>
            <person name="Andreopoulos B."/>
            <person name="Lipzen A."/>
            <person name="Chen C."/>
            <person name="Yan M."/>
            <person name="Daum C."/>
            <person name="Ng V."/>
            <person name="Clum A."/>
            <person name="Steindorff A."/>
            <person name="Ohm R.A."/>
            <person name="Martin F."/>
            <person name="Silar P."/>
            <person name="Natvig D.O."/>
            <person name="Lalanne C."/>
            <person name="Gautier V."/>
            <person name="Ament-Velasquez S.L."/>
            <person name="Kruys A."/>
            <person name="Hutchinson M.I."/>
            <person name="Powell A.J."/>
            <person name="Barry K."/>
            <person name="Miller A.N."/>
            <person name="Grigoriev I.V."/>
            <person name="Debuchy R."/>
            <person name="Gladieux P."/>
            <person name="Hiltunen Thoren M."/>
            <person name="Johannesson H."/>
        </authorList>
    </citation>
    <scope>NUCLEOTIDE SEQUENCE</scope>
    <source>
        <strain evidence="2">FGSC 1904</strain>
    </source>
</reference>
<dbReference type="EMBL" id="JAUTDP010000001">
    <property type="protein sequence ID" value="KAK3402630.1"/>
    <property type="molecule type" value="Genomic_DNA"/>
</dbReference>
<gene>
    <name evidence="2" type="ORF">B0T20DRAFT_398774</name>
</gene>
<keyword evidence="1" id="KW-0472">Membrane</keyword>
<evidence type="ECO:0000313" key="3">
    <source>
        <dbReference type="Proteomes" id="UP001281003"/>
    </source>
</evidence>